<feature type="coiled-coil region" evidence="9">
    <location>
        <begin position="793"/>
        <end position="848"/>
    </location>
</feature>
<dbReference type="GO" id="GO:0032012">
    <property type="term" value="P:regulation of ARF protein signal transduction"/>
    <property type="evidence" value="ECO:0007669"/>
    <property type="project" value="InterPro"/>
</dbReference>
<keyword evidence="9" id="KW-0175">Coiled coil</keyword>
<dbReference type="GO" id="GO:0008277">
    <property type="term" value="P:regulation of G protein-coupled receptor signaling pathway"/>
    <property type="evidence" value="ECO:0007669"/>
    <property type="project" value="TreeGrafter"/>
</dbReference>
<evidence type="ECO:0000256" key="10">
    <source>
        <dbReference type="SAM" id="MobiDB-lite"/>
    </source>
</evidence>
<feature type="compositionally biased region" description="Polar residues" evidence="10">
    <location>
        <begin position="1046"/>
        <end position="1056"/>
    </location>
</feature>
<keyword evidence="1" id="KW-0343">GTPase activation</keyword>
<dbReference type="CDD" id="cd08833">
    <property type="entry name" value="ArfGap_GIT"/>
    <property type="match status" value="1"/>
</dbReference>
<dbReference type="Pfam" id="PF12205">
    <property type="entry name" value="GIT1_C"/>
    <property type="match status" value="1"/>
</dbReference>
<feature type="domain" description="Arf-GAP" evidence="11">
    <location>
        <begin position="1"/>
        <end position="120"/>
    </location>
</feature>
<evidence type="ECO:0000256" key="8">
    <source>
        <dbReference type="PROSITE-ProRule" id="PRU00288"/>
    </source>
</evidence>
<feature type="repeat" description="ANK" evidence="7">
    <location>
        <begin position="170"/>
        <end position="202"/>
    </location>
</feature>
<dbReference type="GO" id="GO:0008270">
    <property type="term" value="F:zinc ion binding"/>
    <property type="evidence" value="ECO:0007669"/>
    <property type="project" value="UniProtKB-KW"/>
</dbReference>
<dbReference type="SMART" id="SM00555">
    <property type="entry name" value="GIT"/>
    <property type="match status" value="2"/>
</dbReference>
<dbReference type="Gene3D" id="1.20.120.330">
    <property type="entry name" value="Nucleotidyltransferases domain 2"/>
    <property type="match status" value="1"/>
</dbReference>
<feature type="region of interest" description="Disordered" evidence="10">
    <location>
        <begin position="952"/>
        <end position="991"/>
    </location>
</feature>
<evidence type="ECO:0000256" key="3">
    <source>
        <dbReference type="ARBA" id="ARBA00022737"/>
    </source>
</evidence>
<feature type="region of interest" description="Disordered" evidence="10">
    <location>
        <begin position="294"/>
        <end position="314"/>
    </location>
</feature>
<feature type="region of interest" description="Disordered" evidence="10">
    <location>
        <begin position="86"/>
        <end position="110"/>
    </location>
</feature>
<dbReference type="InterPro" id="IPR037278">
    <property type="entry name" value="ARFGAP/RecO"/>
</dbReference>
<feature type="compositionally biased region" description="Polar residues" evidence="10">
    <location>
        <begin position="634"/>
        <end position="644"/>
    </location>
</feature>
<evidence type="ECO:0000313" key="12">
    <source>
        <dbReference type="EMBL" id="CAL5134966.1"/>
    </source>
</evidence>
<feature type="compositionally biased region" description="Polar residues" evidence="10">
    <location>
        <begin position="541"/>
        <end position="556"/>
    </location>
</feature>
<dbReference type="InterPro" id="IPR036770">
    <property type="entry name" value="Ankyrin_rpt-contain_sf"/>
</dbReference>
<evidence type="ECO:0000256" key="9">
    <source>
        <dbReference type="SAM" id="Coils"/>
    </source>
</evidence>
<evidence type="ECO:0000256" key="6">
    <source>
        <dbReference type="ARBA" id="ARBA00023043"/>
    </source>
</evidence>
<feature type="compositionally biased region" description="Low complexity" evidence="10">
    <location>
        <begin position="878"/>
        <end position="896"/>
    </location>
</feature>
<feature type="compositionally biased region" description="Low complexity" evidence="10">
    <location>
        <begin position="617"/>
        <end position="633"/>
    </location>
</feature>
<dbReference type="GO" id="GO:0007420">
    <property type="term" value="P:brain development"/>
    <property type="evidence" value="ECO:0007669"/>
    <property type="project" value="InterPro"/>
</dbReference>
<evidence type="ECO:0000256" key="7">
    <source>
        <dbReference type="PROSITE-ProRule" id="PRU00023"/>
    </source>
</evidence>
<dbReference type="Proteomes" id="UP001497525">
    <property type="component" value="Unassembled WGS sequence"/>
</dbReference>
<feature type="compositionally biased region" description="Basic and acidic residues" evidence="10">
    <location>
        <begin position="663"/>
        <end position="673"/>
    </location>
</feature>
<dbReference type="SMART" id="SM00105">
    <property type="entry name" value="ArfGap"/>
    <property type="match status" value="1"/>
</dbReference>
<feature type="compositionally biased region" description="Low complexity" evidence="10">
    <location>
        <begin position="971"/>
        <end position="982"/>
    </location>
</feature>
<comment type="caution">
    <text evidence="12">The sequence shown here is derived from an EMBL/GenBank/DDBJ whole genome shotgun (WGS) entry which is preliminary data.</text>
</comment>
<dbReference type="Pfam" id="PF12796">
    <property type="entry name" value="Ank_2"/>
    <property type="match status" value="1"/>
</dbReference>
<gene>
    <name evidence="12" type="ORF">CDAUBV1_LOCUS9052</name>
</gene>
<evidence type="ECO:0000256" key="1">
    <source>
        <dbReference type="ARBA" id="ARBA00022468"/>
    </source>
</evidence>
<keyword evidence="6 7" id="KW-0040">ANK repeat</keyword>
<dbReference type="SUPFAM" id="SSF48403">
    <property type="entry name" value="Ankyrin repeat"/>
    <property type="match status" value="1"/>
</dbReference>
<dbReference type="InterPro" id="IPR013724">
    <property type="entry name" value="GIT_SHD"/>
</dbReference>
<dbReference type="Gene3D" id="1.25.40.20">
    <property type="entry name" value="Ankyrin repeat-containing domain"/>
    <property type="match status" value="1"/>
</dbReference>
<dbReference type="InterPro" id="IPR022018">
    <property type="entry name" value="GIT1_C"/>
</dbReference>
<evidence type="ECO:0000256" key="5">
    <source>
        <dbReference type="ARBA" id="ARBA00022833"/>
    </source>
</evidence>
<accession>A0AAV2TFZ5</accession>
<keyword evidence="3" id="KW-0677">Repeat</keyword>
<evidence type="ECO:0000256" key="4">
    <source>
        <dbReference type="ARBA" id="ARBA00022771"/>
    </source>
</evidence>
<dbReference type="PANTHER" id="PTHR46097">
    <property type="entry name" value="G PROTEIN-COUPLED RECEPTOR KINASE INTERACTING ARFGAP"/>
    <property type="match status" value="1"/>
</dbReference>
<dbReference type="Pfam" id="PF01412">
    <property type="entry name" value="ArfGap"/>
    <property type="match status" value="1"/>
</dbReference>
<dbReference type="PROSITE" id="PS50088">
    <property type="entry name" value="ANK_REPEAT"/>
    <property type="match status" value="1"/>
</dbReference>
<dbReference type="Gene3D" id="1.10.220.150">
    <property type="entry name" value="Arf GTPase activating protein"/>
    <property type="match status" value="1"/>
</dbReference>
<name>A0AAV2TFZ5_CALDB</name>
<feature type="compositionally biased region" description="Polar residues" evidence="10">
    <location>
        <begin position="392"/>
        <end position="404"/>
    </location>
</feature>
<feature type="region of interest" description="Disordered" evidence="10">
    <location>
        <begin position="878"/>
        <end position="897"/>
    </location>
</feature>
<feature type="compositionally biased region" description="Polar residues" evidence="10">
    <location>
        <begin position="520"/>
        <end position="532"/>
    </location>
</feature>
<dbReference type="AlphaFoldDB" id="A0AAV2TFZ5"/>
<sequence>MDLQSDVCADCTALSPQWASVNRGVLLCDECSSIHRQLGRHISQVKHLKKSRWRSSQLDMVRYLAAACANRYWEHVLYEPMLAGQHSNRTGSETKRSTTRKPKPTDPMHPTKADFIREKYLFLGFFKKPRSVNLEDLNQQLHASVRTGVLETSLYLLALGANPNFIHPVKGTAPMHVACQYGQLGQVEVLLAYGADVCVRDVNGQTPVDVALDKALAAAEAMGTIPSVPLTHEQKLRYAWNPLVDTLVNAYYEVTDSLAYFLSRHVPDHKAAVLGPPNAPSPIMPRKKIVKSPVEDSAIDSSVRNSKPENGISSTRNGHFLISTPLLQSIGDNNGDIVTVDSWVNEARRRLNQLSNMAFEDLCVDVYDEADRRLTNSLLENVDSGTERKANGISNPPTGPVHTTAQKQTPMANRSLALYFLPPNTAYSSVRNQARQKLGRLSTVEFHTLVLDILTEVSARLLPLFPPVQSPVDITVTTRPTRSETSHHHPYSAYLVSSHSGLEDGILPRMAPLPAPPVPNRSSDPETASAGSPSDVVGSSRPINNLLGYTNGSSSGVVGDRNRDSKPISESQSPMDKPESPAGFRVKRGVTNRVKGTRDDPVYDQVAADSDLLSSVSTPNSAARRSPASSINSTPSGSPNTNDKQLAETDRVSAEDITNSVETSKDDVTEHRLSSSPPNRNSPETKSASPSQSEVLLNVASRPGPVPGSRRLHLSHTGRIAHRASVPASHAPSSSSADPNLTPILEAGDLAIEPGTVLSSRANVASCLGAILPLESGSAMLSGSPKTFMEPCCVAARNEVERLRKENVELRARMAELQSAKEIVDNRLKDLEERMQAIDKVVHSLKEEKSALLAAFSAGMVMTHSPPKVHRAVVSPIPTTTDTTSETPTVSVSLTPKDIARETKALYDDEEDEEYEDEHSMKRTTESGDYAVGSHCLDSGMMLRQGIISRAGSGRIDSPASSAPSRNQVMTSTAPVSSASPTGRAQESETTKIVTKFAPSKLATTGVNQSSAYVNVASMPPRPLPKPTGIVLNPIVTSAPLEGTDDYTTPNTTGSPSPAPIPNSTSATTITNPSHTTSSSISPPSCTVVVPGARLIQQQRQHELQKQHDQILASIATLPDYDPPADSGRSPSVVKASTPPGTSILAGWQAPSSDRVVRCVEAIIVHIRSLVQLANADRLEDCVNCSVLIQSAVHDIVALFPPLNQCPSRVASALSDLSVVSQSLRPHCEQMSGKLGRSASGNLGHKALASEVNVLIRHAHQIAKSAKELLSLFQRTQR</sequence>
<dbReference type="GO" id="GO:0005096">
    <property type="term" value="F:GTPase activator activity"/>
    <property type="evidence" value="ECO:0007669"/>
    <property type="project" value="UniProtKB-KW"/>
</dbReference>
<feature type="region of interest" description="Disordered" evidence="10">
    <location>
        <begin position="1041"/>
        <end position="1085"/>
    </location>
</feature>
<dbReference type="PANTHER" id="PTHR46097:SF3">
    <property type="entry name" value="ARF GTPASE-ACTIVATING PROTEIN GIT"/>
    <property type="match status" value="1"/>
</dbReference>
<keyword evidence="4 8" id="KW-0863">Zinc-finger</keyword>
<dbReference type="Pfam" id="PF08518">
    <property type="entry name" value="GIT_SHD"/>
    <property type="match status" value="2"/>
</dbReference>
<dbReference type="InterPro" id="IPR001164">
    <property type="entry name" value="ArfGAP_dom"/>
</dbReference>
<feature type="region of interest" description="Disordered" evidence="10">
    <location>
        <begin position="505"/>
        <end position="693"/>
    </location>
</feature>
<feature type="region of interest" description="Disordered" evidence="10">
    <location>
        <begin position="385"/>
        <end position="404"/>
    </location>
</feature>
<keyword evidence="5" id="KW-0862">Zinc</keyword>
<reference evidence="12" key="1">
    <citation type="submission" date="2024-06" db="EMBL/GenBank/DDBJ databases">
        <authorList>
            <person name="Liu X."/>
            <person name="Lenzi L."/>
            <person name="Haldenby T S."/>
            <person name="Uol C."/>
        </authorList>
    </citation>
    <scope>NUCLEOTIDE SEQUENCE</scope>
</reference>
<dbReference type="SMART" id="SM00248">
    <property type="entry name" value="ANK"/>
    <property type="match status" value="2"/>
</dbReference>
<proteinExistence type="predicted"/>
<dbReference type="PRINTS" id="PR00405">
    <property type="entry name" value="REVINTRACTNG"/>
</dbReference>
<feature type="compositionally biased region" description="Basic and acidic residues" evidence="10">
    <location>
        <begin position="645"/>
        <end position="654"/>
    </location>
</feature>
<evidence type="ECO:0000313" key="13">
    <source>
        <dbReference type="Proteomes" id="UP001497525"/>
    </source>
</evidence>
<protein>
    <recommendedName>
        <fullName evidence="11">Arf-GAP domain-containing protein</fullName>
    </recommendedName>
</protein>
<dbReference type="InterPro" id="IPR038508">
    <property type="entry name" value="ArfGAP_dom_sf"/>
</dbReference>
<dbReference type="EMBL" id="CAXLJL010000234">
    <property type="protein sequence ID" value="CAL5134966.1"/>
    <property type="molecule type" value="Genomic_DNA"/>
</dbReference>
<dbReference type="GO" id="GO:0031267">
    <property type="term" value="F:small GTPase binding"/>
    <property type="evidence" value="ECO:0007669"/>
    <property type="project" value="TreeGrafter"/>
</dbReference>
<feature type="compositionally biased region" description="Polar residues" evidence="10">
    <location>
        <begin position="684"/>
        <end position="693"/>
    </location>
</feature>
<keyword evidence="2" id="KW-0479">Metal-binding</keyword>
<dbReference type="InterPro" id="IPR047161">
    <property type="entry name" value="GIT-like"/>
</dbReference>
<evidence type="ECO:0000256" key="2">
    <source>
        <dbReference type="ARBA" id="ARBA00022723"/>
    </source>
</evidence>
<feature type="compositionally biased region" description="Acidic residues" evidence="10">
    <location>
        <begin position="908"/>
        <end position="917"/>
    </location>
</feature>
<feature type="compositionally biased region" description="Polar residues" evidence="10">
    <location>
        <begin position="959"/>
        <end position="970"/>
    </location>
</feature>
<feature type="compositionally biased region" description="Low complexity" evidence="10">
    <location>
        <begin position="1065"/>
        <end position="1085"/>
    </location>
</feature>
<dbReference type="PROSITE" id="PS50115">
    <property type="entry name" value="ARFGAP"/>
    <property type="match status" value="1"/>
</dbReference>
<dbReference type="InterPro" id="IPR002110">
    <property type="entry name" value="Ankyrin_rpt"/>
</dbReference>
<dbReference type="SUPFAM" id="SSF57863">
    <property type="entry name" value="ArfGap/RecO-like zinc finger"/>
    <property type="match status" value="1"/>
</dbReference>
<dbReference type="PROSITE" id="PS50297">
    <property type="entry name" value="ANK_REP_REGION"/>
    <property type="match status" value="1"/>
</dbReference>
<feature type="region of interest" description="Disordered" evidence="10">
    <location>
        <begin position="904"/>
        <end position="926"/>
    </location>
</feature>
<evidence type="ECO:0000259" key="11">
    <source>
        <dbReference type="PROSITE" id="PS50115"/>
    </source>
</evidence>
<organism evidence="12 13">
    <name type="scientific">Calicophoron daubneyi</name>
    <name type="common">Rumen fluke</name>
    <name type="synonym">Paramphistomum daubneyi</name>
    <dbReference type="NCBI Taxonomy" id="300641"/>
    <lineage>
        <taxon>Eukaryota</taxon>
        <taxon>Metazoa</taxon>
        <taxon>Spiralia</taxon>
        <taxon>Lophotrochozoa</taxon>
        <taxon>Platyhelminthes</taxon>
        <taxon>Trematoda</taxon>
        <taxon>Digenea</taxon>
        <taxon>Plagiorchiida</taxon>
        <taxon>Pronocephalata</taxon>
        <taxon>Paramphistomoidea</taxon>
        <taxon>Paramphistomidae</taxon>
        <taxon>Calicophoron</taxon>
    </lineage>
</organism>